<dbReference type="InterPro" id="IPR043504">
    <property type="entry name" value="Peptidase_S1_PA_chymotrypsin"/>
</dbReference>
<organism evidence="1 2">
    <name type="scientific">Lyngbya confervoides BDU141951</name>
    <dbReference type="NCBI Taxonomy" id="1574623"/>
    <lineage>
        <taxon>Bacteria</taxon>
        <taxon>Bacillati</taxon>
        <taxon>Cyanobacteriota</taxon>
        <taxon>Cyanophyceae</taxon>
        <taxon>Oscillatoriophycideae</taxon>
        <taxon>Oscillatoriales</taxon>
        <taxon>Microcoleaceae</taxon>
        <taxon>Lyngbya</taxon>
    </lineage>
</organism>
<dbReference type="PANTHER" id="PTHR43019">
    <property type="entry name" value="SERINE ENDOPROTEASE DEGS"/>
    <property type="match status" value="1"/>
</dbReference>
<gene>
    <name evidence="1" type="ORF">QQ91_0018580</name>
</gene>
<dbReference type="PANTHER" id="PTHR43019:SF23">
    <property type="entry name" value="PROTEASE DO-LIKE 5, CHLOROPLASTIC"/>
    <property type="match status" value="1"/>
</dbReference>
<accession>A0ABD4T8C1</accession>
<dbReference type="AlphaFoldDB" id="A0ABD4T8C1"/>
<reference evidence="1 2" key="1">
    <citation type="journal article" date="2015" name="Genome Announc.">
        <title>Draft Genome Sequence of Filamentous Marine Cyanobacterium Lyngbya confervoides Strain BDU141951.</title>
        <authorList>
            <person name="Chandrababunaidu M.M."/>
            <person name="Sen D."/>
            <person name="Tripathy S."/>
        </authorList>
    </citation>
    <scope>NUCLEOTIDE SEQUENCE [LARGE SCALE GENOMIC DNA]</scope>
    <source>
        <strain evidence="1 2">BDU141951</strain>
    </source>
</reference>
<dbReference type="EMBL" id="JTHE03000104">
    <property type="protein sequence ID" value="MCM1984832.1"/>
    <property type="molecule type" value="Genomic_DNA"/>
</dbReference>
<dbReference type="RefSeq" id="WP_166277200.1">
    <property type="nucleotide sequence ID" value="NZ_JTHE03000104.1"/>
</dbReference>
<name>A0ABD4T8C1_9CYAN</name>
<dbReference type="Pfam" id="PF13365">
    <property type="entry name" value="Trypsin_2"/>
    <property type="match status" value="1"/>
</dbReference>
<proteinExistence type="predicted"/>
<sequence>MASAWLGAIALSRRARALSGREIRDRAAAITVQIQAAGSSGSGVLLQRQGNRYAVLTAKHVVDATQPGEELYAVTSDGRFHGGVVQEMVLLAGLDVALLWFAVAPEAPDYALAVVGNSDALVETDRIYVAGFPQTGLAITRPTFTITQGVVTGKGTYERGYGLIDDNVTQTGMSGGPILNQQGQLVGIHGLAEQVVQGVPVKAGLSLGIPIQTAIAVLPIAVPVLSPEDPPAPADTFDQFLDRYYAALPRLLEKRDALSLYSFMPIHKERFRYRTRTGKVQDYNARLVGATEFYQRSLARGESWTILFDEISIHRPDPNRALVTHRETVKWSLWPGLLRGVSRRQETYEWERFDHQWMIVSGSERVLDD</sequence>
<dbReference type="Proteomes" id="UP000031561">
    <property type="component" value="Unassembled WGS sequence"/>
</dbReference>
<keyword evidence="2" id="KW-1185">Reference proteome</keyword>
<dbReference type="InterPro" id="IPR009003">
    <property type="entry name" value="Peptidase_S1_PA"/>
</dbReference>
<dbReference type="SUPFAM" id="SSF50494">
    <property type="entry name" value="Trypsin-like serine proteases"/>
    <property type="match status" value="1"/>
</dbReference>
<evidence type="ECO:0000313" key="1">
    <source>
        <dbReference type="EMBL" id="MCM1984832.1"/>
    </source>
</evidence>
<evidence type="ECO:0000313" key="2">
    <source>
        <dbReference type="Proteomes" id="UP000031561"/>
    </source>
</evidence>
<protein>
    <submittedName>
        <fullName evidence="1">Trypsin-like peptidase domain-containing protein</fullName>
    </submittedName>
</protein>
<comment type="caution">
    <text evidence="1">The sequence shown here is derived from an EMBL/GenBank/DDBJ whole genome shotgun (WGS) entry which is preliminary data.</text>
</comment>
<dbReference type="Gene3D" id="2.40.10.10">
    <property type="entry name" value="Trypsin-like serine proteases"/>
    <property type="match status" value="2"/>
</dbReference>